<keyword evidence="1" id="KW-0812">Transmembrane</keyword>
<sequence>MIFKDAKEKVELTYQHLIDYAEARWNLIALDVSDKTANLVTSIVMGLILAVLGLFFLVFASISLALWLGELTDSSALGFLLVAVLYGLIGGLVFVNRNNWLFLPLMNNFLKKLYRNKDDKLI</sequence>
<organism evidence="2 3">
    <name type="scientific">Persicitalea jodogahamensis</name>
    <dbReference type="NCBI Taxonomy" id="402147"/>
    <lineage>
        <taxon>Bacteria</taxon>
        <taxon>Pseudomonadati</taxon>
        <taxon>Bacteroidota</taxon>
        <taxon>Cytophagia</taxon>
        <taxon>Cytophagales</taxon>
        <taxon>Spirosomataceae</taxon>
        <taxon>Persicitalea</taxon>
    </lineage>
</organism>
<gene>
    <name evidence="2" type="ORF">GCM10007390_34910</name>
</gene>
<keyword evidence="1" id="KW-0472">Membrane</keyword>
<evidence type="ECO:0000256" key="1">
    <source>
        <dbReference type="SAM" id="Phobius"/>
    </source>
</evidence>
<evidence type="ECO:0000313" key="2">
    <source>
        <dbReference type="EMBL" id="GHB77752.1"/>
    </source>
</evidence>
<reference evidence="2 3" key="1">
    <citation type="journal article" date="2014" name="Int. J. Syst. Evol. Microbiol.">
        <title>Complete genome sequence of Corynebacterium casei LMG S-19264T (=DSM 44701T), isolated from a smear-ripened cheese.</title>
        <authorList>
            <consortium name="US DOE Joint Genome Institute (JGI-PGF)"/>
            <person name="Walter F."/>
            <person name="Albersmeier A."/>
            <person name="Kalinowski J."/>
            <person name="Ruckert C."/>
        </authorList>
    </citation>
    <scope>NUCLEOTIDE SEQUENCE [LARGE SCALE GENOMIC DNA]</scope>
    <source>
        <strain evidence="2 3">KCTC 12866</strain>
    </source>
</reference>
<accession>A0A8J3DAX8</accession>
<evidence type="ECO:0008006" key="4">
    <source>
        <dbReference type="Google" id="ProtNLM"/>
    </source>
</evidence>
<comment type="caution">
    <text evidence="2">The sequence shown here is derived from an EMBL/GenBank/DDBJ whole genome shotgun (WGS) entry which is preliminary data.</text>
</comment>
<name>A0A8J3DAX8_9BACT</name>
<evidence type="ECO:0000313" key="3">
    <source>
        <dbReference type="Proteomes" id="UP000598271"/>
    </source>
</evidence>
<feature type="transmembrane region" description="Helical" evidence="1">
    <location>
        <begin position="74"/>
        <end position="95"/>
    </location>
</feature>
<dbReference type="InterPro" id="IPR009937">
    <property type="entry name" value="Phage_holin_3_6"/>
</dbReference>
<protein>
    <recommendedName>
        <fullName evidence="4">Phage holin family protein</fullName>
    </recommendedName>
</protein>
<feature type="transmembrane region" description="Helical" evidence="1">
    <location>
        <begin position="43"/>
        <end position="68"/>
    </location>
</feature>
<keyword evidence="3" id="KW-1185">Reference proteome</keyword>
<keyword evidence="1" id="KW-1133">Transmembrane helix</keyword>
<dbReference type="Pfam" id="PF07332">
    <property type="entry name" value="Phage_holin_3_6"/>
    <property type="match status" value="1"/>
</dbReference>
<dbReference type="Proteomes" id="UP000598271">
    <property type="component" value="Unassembled WGS sequence"/>
</dbReference>
<dbReference type="RefSeq" id="WP_189565798.1">
    <property type="nucleotide sequence ID" value="NZ_BMXF01000003.1"/>
</dbReference>
<proteinExistence type="predicted"/>
<dbReference type="EMBL" id="BMXF01000003">
    <property type="protein sequence ID" value="GHB77752.1"/>
    <property type="molecule type" value="Genomic_DNA"/>
</dbReference>
<dbReference type="AlphaFoldDB" id="A0A8J3DAX8"/>